<dbReference type="InterPro" id="IPR006652">
    <property type="entry name" value="Kelch_1"/>
</dbReference>
<dbReference type="Pfam" id="PF01344">
    <property type="entry name" value="Kelch_1"/>
    <property type="match status" value="2"/>
</dbReference>
<dbReference type="InParanoid" id="A0A078A9C4"/>
<dbReference type="Gene3D" id="3.30.710.10">
    <property type="entry name" value="Potassium Channel Kv1.1, Chain A"/>
    <property type="match status" value="1"/>
</dbReference>
<dbReference type="SMART" id="SM00225">
    <property type="entry name" value="BTB"/>
    <property type="match status" value="1"/>
</dbReference>
<dbReference type="Proteomes" id="UP000039865">
    <property type="component" value="Unassembled WGS sequence"/>
</dbReference>
<dbReference type="Gene3D" id="2.120.10.80">
    <property type="entry name" value="Kelch-type beta propeller"/>
    <property type="match status" value="2"/>
</dbReference>
<evidence type="ECO:0000256" key="2">
    <source>
        <dbReference type="ARBA" id="ARBA00022737"/>
    </source>
</evidence>
<reference evidence="4 5" key="1">
    <citation type="submission" date="2014-06" db="EMBL/GenBank/DDBJ databases">
        <authorList>
            <person name="Swart Estienne"/>
        </authorList>
    </citation>
    <scope>NUCLEOTIDE SEQUENCE [LARGE SCALE GENOMIC DNA]</scope>
    <source>
        <strain evidence="4 5">130c</strain>
    </source>
</reference>
<evidence type="ECO:0000313" key="4">
    <source>
        <dbReference type="EMBL" id="CDW77378.1"/>
    </source>
</evidence>
<dbReference type="SUPFAM" id="SSF117281">
    <property type="entry name" value="Kelch motif"/>
    <property type="match status" value="2"/>
</dbReference>
<organism evidence="4 5">
    <name type="scientific">Stylonychia lemnae</name>
    <name type="common">Ciliate</name>
    <dbReference type="NCBI Taxonomy" id="5949"/>
    <lineage>
        <taxon>Eukaryota</taxon>
        <taxon>Sar</taxon>
        <taxon>Alveolata</taxon>
        <taxon>Ciliophora</taxon>
        <taxon>Intramacronucleata</taxon>
        <taxon>Spirotrichea</taxon>
        <taxon>Stichotrichia</taxon>
        <taxon>Sporadotrichida</taxon>
        <taxon>Oxytrichidae</taxon>
        <taxon>Stylonychinae</taxon>
        <taxon>Stylonychia</taxon>
    </lineage>
</organism>
<gene>
    <name evidence="4" type="primary">Contig1340.g1468</name>
    <name evidence="4" type="ORF">STYLEM_6338</name>
</gene>
<keyword evidence="5" id="KW-1185">Reference proteome</keyword>
<dbReference type="PANTHER" id="PTHR46093:SF18">
    <property type="entry name" value="FIBRONECTIN TYPE-III DOMAIN-CONTAINING PROTEIN"/>
    <property type="match status" value="1"/>
</dbReference>
<feature type="domain" description="BTB" evidence="3">
    <location>
        <begin position="336"/>
        <end position="403"/>
    </location>
</feature>
<dbReference type="OrthoDB" id="10251809at2759"/>
<sequence length="503" mass="56923">MAWYTPIPQNDPPSSRAAHSCDKVNNNLYIFGGWNGKNALNDLYVLDIDKYIWSDPETFGPTPACRNNHTTAVYGDKIYFHGGHDGNQWLDDLYVLNTSSMIWQKPKVSGQKPSARACHTMSRVGRKLYMFGGYDGDKCFNDIDILDLDTVTWIKPPVSGIQPMARNAHTMTVLGTKLYLFGGHSGNKHLKDLHIFDTETLSWTEPLIFGSPPKGLRGHTASLIGNKIYLFGGYDGRGRSFKKIIPSNDLYVLNTDTMRWSHPTESEKAPAGRQRHTACVIGTKQLFIFGGFDGCKWLNDICVLDIGKLEESEINNEAVSSLIQNMRKIINNPTFADVVFLVEGKQIYAHKAILSAQCEHFRAMFMNGMKETSQSQIDVQDWSYNSYLFMMEYLYSGSIQSFSKQVALDLLGLADAYMLEGLKYLCENTLMHNVDNDNVCSLLIDANKYAAQELKKFCLNYLMKNFPEVSKTQAFEELEYYPSLLMEVTKLVFNNVNSKEISQ</sequence>
<dbReference type="Pfam" id="PF24681">
    <property type="entry name" value="Kelch_KLHDC2_KLHL20_DRC7"/>
    <property type="match status" value="1"/>
</dbReference>
<dbReference type="SUPFAM" id="SSF54695">
    <property type="entry name" value="POZ domain"/>
    <property type="match status" value="1"/>
</dbReference>
<dbReference type="SMART" id="SM00612">
    <property type="entry name" value="Kelch"/>
    <property type="match status" value="4"/>
</dbReference>
<proteinExistence type="predicted"/>
<dbReference type="Gene3D" id="1.25.40.420">
    <property type="match status" value="1"/>
</dbReference>
<dbReference type="InterPro" id="IPR011333">
    <property type="entry name" value="SKP1/BTB/POZ_sf"/>
</dbReference>
<dbReference type="CDD" id="cd14733">
    <property type="entry name" value="BACK"/>
    <property type="match status" value="1"/>
</dbReference>
<keyword evidence="2" id="KW-0677">Repeat</keyword>
<keyword evidence="1" id="KW-0880">Kelch repeat</keyword>
<name>A0A078A9C4_STYLE</name>
<dbReference type="InterPro" id="IPR015915">
    <property type="entry name" value="Kelch-typ_b-propeller"/>
</dbReference>
<accession>A0A078A9C4</accession>
<evidence type="ECO:0000259" key="3">
    <source>
        <dbReference type="PROSITE" id="PS50097"/>
    </source>
</evidence>
<evidence type="ECO:0000313" key="5">
    <source>
        <dbReference type="Proteomes" id="UP000039865"/>
    </source>
</evidence>
<dbReference type="PANTHER" id="PTHR46093">
    <property type="entry name" value="ACYL-COA-BINDING DOMAIN-CONTAINING PROTEIN 5"/>
    <property type="match status" value="1"/>
</dbReference>
<dbReference type="OMA" id="YKEAIYV"/>
<dbReference type="PROSITE" id="PS50097">
    <property type="entry name" value="BTB"/>
    <property type="match status" value="1"/>
</dbReference>
<dbReference type="AlphaFoldDB" id="A0A078A9C4"/>
<dbReference type="InterPro" id="IPR000210">
    <property type="entry name" value="BTB/POZ_dom"/>
</dbReference>
<protein>
    <submittedName>
        <fullName evidence="4">Kelch repeat</fullName>
    </submittedName>
</protein>
<dbReference type="EMBL" id="CCKQ01006087">
    <property type="protein sequence ID" value="CDW77378.1"/>
    <property type="molecule type" value="Genomic_DNA"/>
</dbReference>
<dbReference type="Pfam" id="PF00651">
    <property type="entry name" value="BTB"/>
    <property type="match status" value="1"/>
</dbReference>
<evidence type="ECO:0000256" key="1">
    <source>
        <dbReference type="ARBA" id="ARBA00022441"/>
    </source>
</evidence>